<dbReference type="Pfam" id="PF14720">
    <property type="entry name" value="NiFe_hyd_SSU_C"/>
    <property type="match status" value="1"/>
</dbReference>
<dbReference type="Proteomes" id="UP000502179">
    <property type="component" value="Chromosome"/>
</dbReference>
<dbReference type="KEGG" id="tav:G4V39_04465"/>
<comment type="subcellular location">
    <subcellularLocation>
        <location evidence="2">Periplasm</location>
    </subcellularLocation>
</comment>
<dbReference type="GO" id="GO:0044569">
    <property type="term" value="C:[Ni-Fe] hydrogenase complex"/>
    <property type="evidence" value="ECO:0007669"/>
    <property type="project" value="TreeGrafter"/>
</dbReference>
<dbReference type="NCBIfam" id="TIGR00391">
    <property type="entry name" value="hydA"/>
    <property type="match status" value="1"/>
</dbReference>
<feature type="domain" description="Cytochrome-c3 hydrogenase C-terminal" evidence="13">
    <location>
        <begin position="219"/>
        <end position="293"/>
    </location>
</feature>
<dbReference type="GO" id="GO:0016020">
    <property type="term" value="C:membrane"/>
    <property type="evidence" value="ECO:0007669"/>
    <property type="project" value="TreeGrafter"/>
</dbReference>
<dbReference type="GO" id="GO:0008901">
    <property type="term" value="F:ferredoxin hydrogenase activity"/>
    <property type="evidence" value="ECO:0007669"/>
    <property type="project" value="InterPro"/>
</dbReference>
<dbReference type="PANTHER" id="PTHR30013">
    <property type="entry name" value="NIFE / NIFESE HYDROGENASE SMALL SUBUNIT FAMILY MEMBER"/>
    <property type="match status" value="1"/>
</dbReference>
<proteinExistence type="inferred from homology"/>
<dbReference type="GO" id="GO:0009061">
    <property type="term" value="P:anaerobic respiration"/>
    <property type="evidence" value="ECO:0007669"/>
    <property type="project" value="TreeGrafter"/>
</dbReference>
<dbReference type="Pfam" id="PF01058">
    <property type="entry name" value="Oxidored_q6"/>
    <property type="match status" value="1"/>
</dbReference>
<dbReference type="EMBL" id="CP048877">
    <property type="protein sequence ID" value="QIJ71573.1"/>
    <property type="molecule type" value="Genomic_DNA"/>
</dbReference>
<evidence type="ECO:0000256" key="1">
    <source>
        <dbReference type="ARBA" id="ARBA00001966"/>
    </source>
</evidence>
<evidence type="ECO:0000259" key="13">
    <source>
        <dbReference type="Pfam" id="PF14720"/>
    </source>
</evidence>
<dbReference type="PANTHER" id="PTHR30013:SF5">
    <property type="entry name" value="HYDROGENASE SMALL SUBUNIT"/>
    <property type="match status" value="1"/>
</dbReference>
<evidence type="ECO:0000256" key="2">
    <source>
        <dbReference type="ARBA" id="ARBA00004418"/>
    </source>
</evidence>
<name>A0A6G7PVX6_9BACT</name>
<dbReference type="GO" id="GO:0046872">
    <property type="term" value="F:metal ion binding"/>
    <property type="evidence" value="ECO:0007669"/>
    <property type="project" value="UniProtKB-KW"/>
</dbReference>
<dbReference type="GO" id="GO:0009375">
    <property type="term" value="C:ferredoxin hydrogenase complex"/>
    <property type="evidence" value="ECO:0007669"/>
    <property type="project" value="InterPro"/>
</dbReference>
<dbReference type="PRINTS" id="PR00614">
    <property type="entry name" value="NIHGNASESMLL"/>
</dbReference>
<evidence type="ECO:0000256" key="3">
    <source>
        <dbReference type="ARBA" id="ARBA00006605"/>
    </source>
</evidence>
<sequence>MKDKLFNRREFLKFCGHLALTFCGSAALGPDFAEAFIRIARKEVPVIWLTGQACSGDSVSLVYGDSPSLVPILTSLVDLKFHPVLSVAQGELVLKIIDEMRSQGGFVLCFEGAIPSGMPEACTVAERPLTDILKEVIEAAAAIIACGTCASYGGIPGANPETGAVSVFDFVKKEGLGKPVVRIPGCPMNSVRFAGTVAYFVAYGKLPPLDKDNRPLMYYEDIIHHNCQRYQYFVQDTYATDYNQKKFCLFRLGCRGPVTYADCPLRRWNKGTSWCVNANTPCVGCAHQRWPWDREGGIYPDPAKIIVETKT</sequence>
<evidence type="ECO:0000313" key="15">
    <source>
        <dbReference type="Proteomes" id="UP000502179"/>
    </source>
</evidence>
<evidence type="ECO:0000256" key="11">
    <source>
        <dbReference type="ARBA" id="ARBA00023014"/>
    </source>
</evidence>
<evidence type="ECO:0000256" key="9">
    <source>
        <dbReference type="ARBA" id="ARBA00023002"/>
    </source>
</evidence>
<dbReference type="SUPFAM" id="SSF56770">
    <property type="entry name" value="HydA/Nqo6-like"/>
    <property type="match status" value="1"/>
</dbReference>
<dbReference type="InterPro" id="IPR006311">
    <property type="entry name" value="TAT_signal"/>
</dbReference>
<evidence type="ECO:0000256" key="7">
    <source>
        <dbReference type="ARBA" id="ARBA00022729"/>
    </source>
</evidence>
<keyword evidence="5" id="KW-0004">4Fe-4S</keyword>
<evidence type="ECO:0000256" key="6">
    <source>
        <dbReference type="ARBA" id="ARBA00022723"/>
    </source>
</evidence>
<evidence type="ECO:0000313" key="14">
    <source>
        <dbReference type="EMBL" id="QIJ71573.1"/>
    </source>
</evidence>
<keyword evidence="15" id="KW-1185">Reference proteome</keyword>
<dbReference type="InterPro" id="IPR001821">
    <property type="entry name" value="NiFe_hydrogenase_ssu"/>
</dbReference>
<dbReference type="RefSeq" id="WP_166031792.1">
    <property type="nucleotide sequence ID" value="NZ_CP048877.1"/>
</dbReference>
<organism evidence="14 15">
    <name type="scientific">Thermosulfuriphilus ammonigenes</name>
    <dbReference type="NCBI Taxonomy" id="1936021"/>
    <lineage>
        <taxon>Bacteria</taxon>
        <taxon>Pseudomonadati</taxon>
        <taxon>Thermodesulfobacteriota</taxon>
        <taxon>Thermodesulfobacteria</taxon>
        <taxon>Thermodesulfobacteriales</taxon>
        <taxon>Thermodesulfobacteriaceae</taxon>
        <taxon>Thermosulfuriphilus</taxon>
    </lineage>
</organism>
<reference evidence="14 15" key="1">
    <citation type="submission" date="2020-02" db="EMBL/GenBank/DDBJ databases">
        <title>Genome analysis of Thermosulfuriphilus ammonigenes ST65T, an anaerobic thermophilic chemolithoautotrophic bacterium isolated from a deep-sea hydrothermal vent.</title>
        <authorList>
            <person name="Slobodkina G."/>
            <person name="Allioux M."/>
            <person name="Merkel A."/>
            <person name="Alain K."/>
            <person name="Jebbar M."/>
            <person name="Slobodkin A."/>
        </authorList>
    </citation>
    <scope>NUCLEOTIDE SEQUENCE [LARGE SCALE GENOMIC DNA]</scope>
    <source>
        <strain evidence="14 15">ST65</strain>
    </source>
</reference>
<keyword evidence="10" id="KW-0408">Iron</keyword>
<protein>
    <submittedName>
        <fullName evidence="14">Hydrogenase small subunit</fullName>
    </submittedName>
</protein>
<keyword evidence="7" id="KW-0732">Signal</keyword>
<dbReference type="InterPro" id="IPR006137">
    <property type="entry name" value="NADH_UbQ_OxRdtase-like_20kDa"/>
</dbReference>
<dbReference type="InterPro" id="IPR037148">
    <property type="entry name" value="NiFe-Hase_small_C_sf"/>
</dbReference>
<keyword evidence="6" id="KW-0479">Metal-binding</keyword>
<dbReference type="Gene3D" id="3.40.50.700">
    <property type="entry name" value="NADH:ubiquinone oxidoreductase-like, 20kDa subunit"/>
    <property type="match status" value="1"/>
</dbReference>
<feature type="domain" description="NADH:ubiquinone oxidoreductase-like 20kDa subunit" evidence="12">
    <location>
        <begin position="54"/>
        <end position="199"/>
    </location>
</feature>
<keyword evidence="9" id="KW-0560">Oxidoreductase</keyword>
<comment type="subunit">
    <text evidence="4">Heterodimer of a large and a small subunit.</text>
</comment>
<dbReference type="PROSITE" id="PS51318">
    <property type="entry name" value="TAT"/>
    <property type="match status" value="1"/>
</dbReference>
<evidence type="ECO:0000256" key="10">
    <source>
        <dbReference type="ARBA" id="ARBA00023004"/>
    </source>
</evidence>
<evidence type="ECO:0000256" key="4">
    <source>
        <dbReference type="ARBA" id="ARBA00011771"/>
    </source>
</evidence>
<dbReference type="AlphaFoldDB" id="A0A6G7PVX6"/>
<gene>
    <name evidence="14" type="ORF">G4V39_04465</name>
</gene>
<dbReference type="PIRSF" id="PIRSF000310">
    <property type="entry name" value="NiFe_hyd_ssu"/>
    <property type="match status" value="1"/>
</dbReference>
<accession>A0A6G7PVX6</accession>
<evidence type="ECO:0000259" key="12">
    <source>
        <dbReference type="Pfam" id="PF01058"/>
    </source>
</evidence>
<evidence type="ECO:0000256" key="5">
    <source>
        <dbReference type="ARBA" id="ARBA00022485"/>
    </source>
</evidence>
<dbReference type="InterPro" id="IPR037024">
    <property type="entry name" value="NiFe_Hase_small_N_sf"/>
</dbReference>
<comment type="similarity">
    <text evidence="3">Belongs to the [NiFe]/[NiFeSe] hydrogenase small subunit family.</text>
</comment>
<dbReference type="GO" id="GO:0009055">
    <property type="term" value="F:electron transfer activity"/>
    <property type="evidence" value="ECO:0007669"/>
    <property type="project" value="TreeGrafter"/>
</dbReference>
<keyword evidence="11" id="KW-0411">Iron-sulfur</keyword>
<dbReference type="GO" id="GO:0042597">
    <property type="term" value="C:periplasmic space"/>
    <property type="evidence" value="ECO:0007669"/>
    <property type="project" value="UniProtKB-SubCell"/>
</dbReference>
<keyword evidence="8" id="KW-0574">Periplasm</keyword>
<dbReference type="GO" id="GO:0051539">
    <property type="term" value="F:4 iron, 4 sulfur cluster binding"/>
    <property type="evidence" value="ECO:0007669"/>
    <property type="project" value="UniProtKB-KW"/>
</dbReference>
<comment type="cofactor">
    <cofactor evidence="1">
        <name>[4Fe-4S] cluster</name>
        <dbReference type="ChEBI" id="CHEBI:49883"/>
    </cofactor>
</comment>
<dbReference type="Gene3D" id="4.10.480.10">
    <property type="entry name" value="Cytochrome-c3 hydrogenase, C-terminal domain"/>
    <property type="match status" value="1"/>
</dbReference>
<dbReference type="InterPro" id="IPR027394">
    <property type="entry name" value="Cytochrome-c3_hydrogenase_C"/>
</dbReference>
<evidence type="ECO:0000256" key="8">
    <source>
        <dbReference type="ARBA" id="ARBA00022764"/>
    </source>
</evidence>